<evidence type="ECO:0000256" key="9">
    <source>
        <dbReference type="SAM" id="Phobius"/>
    </source>
</evidence>
<dbReference type="SUPFAM" id="SSF103088">
    <property type="entry name" value="OmpA-like"/>
    <property type="match status" value="1"/>
</dbReference>
<dbReference type="CDD" id="cd07185">
    <property type="entry name" value="OmpA_C-like"/>
    <property type="match status" value="1"/>
</dbReference>
<keyword evidence="6 7" id="KW-0472">Membrane</keyword>
<name>A0ABU1G529_9GAMM</name>
<keyword evidence="11" id="KW-0969">Cilium</keyword>
<dbReference type="InterPro" id="IPR036737">
    <property type="entry name" value="OmpA-like_sf"/>
</dbReference>
<keyword evidence="5 9" id="KW-1133">Transmembrane helix</keyword>
<dbReference type="EMBL" id="JARWAK010000010">
    <property type="protein sequence ID" value="MDR5867529.1"/>
    <property type="molecule type" value="Genomic_DNA"/>
</dbReference>
<comment type="subcellular location">
    <subcellularLocation>
        <location evidence="1">Cell membrane</location>
        <topology evidence="1">Single-pass membrane protein</topology>
    </subcellularLocation>
</comment>
<keyword evidence="11" id="KW-0282">Flagellum</keyword>
<comment type="caution">
    <text evidence="11">The sequence shown here is derived from an EMBL/GenBank/DDBJ whole genome shotgun (WGS) entry which is preliminary data.</text>
</comment>
<dbReference type="Pfam" id="PF00691">
    <property type="entry name" value="OmpA"/>
    <property type="match status" value="1"/>
</dbReference>
<evidence type="ECO:0000259" key="10">
    <source>
        <dbReference type="PROSITE" id="PS51123"/>
    </source>
</evidence>
<comment type="similarity">
    <text evidence="2">Belongs to the MotB family.</text>
</comment>
<proteinExistence type="inferred from homology"/>
<dbReference type="Pfam" id="PF13677">
    <property type="entry name" value="MotB_plug"/>
    <property type="match status" value="1"/>
</dbReference>
<feature type="domain" description="OmpA-like" evidence="10">
    <location>
        <begin position="139"/>
        <end position="260"/>
    </location>
</feature>
<dbReference type="Gene3D" id="3.30.1330.60">
    <property type="entry name" value="OmpA-like domain"/>
    <property type="match status" value="1"/>
</dbReference>
<dbReference type="InterPro" id="IPR006665">
    <property type="entry name" value="OmpA-like"/>
</dbReference>
<evidence type="ECO:0000256" key="6">
    <source>
        <dbReference type="ARBA" id="ARBA00023136"/>
    </source>
</evidence>
<gene>
    <name evidence="11" type="ORF">QC818_12075</name>
</gene>
<feature type="region of interest" description="Disordered" evidence="8">
    <location>
        <begin position="67"/>
        <end position="98"/>
    </location>
</feature>
<feature type="transmembrane region" description="Helical" evidence="9">
    <location>
        <begin position="12"/>
        <end position="37"/>
    </location>
</feature>
<evidence type="ECO:0000256" key="8">
    <source>
        <dbReference type="SAM" id="MobiDB-lite"/>
    </source>
</evidence>
<accession>A0ABU1G529</accession>
<protein>
    <submittedName>
        <fullName evidence="11">Flagellar motor protein MotB</fullName>
    </submittedName>
</protein>
<keyword evidence="3" id="KW-1003">Cell membrane</keyword>
<evidence type="ECO:0000313" key="11">
    <source>
        <dbReference type="EMBL" id="MDR5867529.1"/>
    </source>
</evidence>
<dbReference type="RefSeq" id="WP_309653122.1">
    <property type="nucleotide sequence ID" value="NZ_JARWAK010000010.1"/>
</dbReference>
<keyword evidence="11" id="KW-0966">Cell projection</keyword>
<reference evidence="11 12" key="1">
    <citation type="submission" date="2023-04" db="EMBL/GenBank/DDBJ databases">
        <title>A long-awaited taxogenomic arrangement of the family Halomonadaceae.</title>
        <authorList>
            <person name="De La Haba R."/>
            <person name="Chuvochina M."/>
            <person name="Wittouck S."/>
            <person name="Arahal D.R."/>
            <person name="Sanchez-Porro C."/>
            <person name="Hugenholtz P."/>
            <person name="Ventosa A."/>
        </authorList>
    </citation>
    <scope>NUCLEOTIDE SEQUENCE [LARGE SCALE GENOMIC DNA]</scope>
    <source>
        <strain evidence="11 12">DSM 23530</strain>
    </source>
</reference>
<dbReference type="Proteomes" id="UP001264519">
    <property type="component" value="Unassembled WGS sequence"/>
</dbReference>
<evidence type="ECO:0000256" key="1">
    <source>
        <dbReference type="ARBA" id="ARBA00004162"/>
    </source>
</evidence>
<dbReference type="InterPro" id="IPR050330">
    <property type="entry name" value="Bact_OuterMem_StrucFunc"/>
</dbReference>
<evidence type="ECO:0000256" key="7">
    <source>
        <dbReference type="PROSITE-ProRule" id="PRU00473"/>
    </source>
</evidence>
<dbReference type="InterPro" id="IPR025713">
    <property type="entry name" value="MotB-like_N_dom"/>
</dbReference>
<evidence type="ECO:0000256" key="4">
    <source>
        <dbReference type="ARBA" id="ARBA00022692"/>
    </source>
</evidence>
<keyword evidence="4 9" id="KW-0812">Transmembrane</keyword>
<organism evidence="11 12">
    <name type="scientific">Halomonas koreensis</name>
    <dbReference type="NCBI Taxonomy" id="245385"/>
    <lineage>
        <taxon>Bacteria</taxon>
        <taxon>Pseudomonadati</taxon>
        <taxon>Pseudomonadota</taxon>
        <taxon>Gammaproteobacteria</taxon>
        <taxon>Oceanospirillales</taxon>
        <taxon>Halomonadaceae</taxon>
        <taxon>Halomonas</taxon>
    </lineage>
</organism>
<evidence type="ECO:0000256" key="5">
    <source>
        <dbReference type="ARBA" id="ARBA00022989"/>
    </source>
</evidence>
<dbReference type="PROSITE" id="PS51123">
    <property type="entry name" value="OMPA_2"/>
    <property type="match status" value="1"/>
</dbReference>
<evidence type="ECO:0000313" key="12">
    <source>
        <dbReference type="Proteomes" id="UP001264519"/>
    </source>
</evidence>
<sequence>MDEAPEPKKPGAAAWMVTYADLMSLLMCFFVMLLSFAEIDAERFKRLAGELSRAFGVQRDVPAEQIPMGTSPAFDQFSPGRPQPTPLERMQQSTTEARPRLDTFRGEERDRRLMAVAREVDALLTEASAQGQVKVETEARRVVVRIQERSTFPSGAARVLPPFAALLGEMSSVLSEVPGIIEVDGHTDDVPIRGSRYASNWDLSAARASSVANLLLEDGRLDPERLVVRGFADTRPLTANETPEGRARNRRVEITINLADAPRAAEAVNLQQLSRR</sequence>
<evidence type="ECO:0000256" key="3">
    <source>
        <dbReference type="ARBA" id="ARBA00022475"/>
    </source>
</evidence>
<dbReference type="PANTHER" id="PTHR30329:SF21">
    <property type="entry name" value="LIPOPROTEIN YIAD-RELATED"/>
    <property type="match status" value="1"/>
</dbReference>
<dbReference type="PANTHER" id="PTHR30329">
    <property type="entry name" value="STATOR ELEMENT OF FLAGELLAR MOTOR COMPLEX"/>
    <property type="match status" value="1"/>
</dbReference>
<evidence type="ECO:0000256" key="2">
    <source>
        <dbReference type="ARBA" id="ARBA00008914"/>
    </source>
</evidence>
<keyword evidence="12" id="KW-1185">Reference proteome</keyword>